<name>A0A9Q1QDI6_9CARY</name>
<sequence>MWALHDECGDIVKNIWKERAAPYNAIMVEEKIEACTVKLVAWNKTEFNHVQSKIQALEHFPSSLDSLMFVHDTRGPDEAGDYIAVLWEVWNSRNWFIFNSPDLAPKQLARRAITLVHDFREARLAPCPPSDTQVGKCVPPPSSIWKLNFDAG</sequence>
<gene>
    <name evidence="1" type="ORF">Cgig2_009459</name>
</gene>
<dbReference type="OrthoDB" id="1906820at2759"/>
<dbReference type="EMBL" id="JAKOGI010000282">
    <property type="protein sequence ID" value="KAJ8437744.1"/>
    <property type="molecule type" value="Genomic_DNA"/>
</dbReference>
<organism evidence="1 2">
    <name type="scientific">Carnegiea gigantea</name>
    <dbReference type="NCBI Taxonomy" id="171969"/>
    <lineage>
        <taxon>Eukaryota</taxon>
        <taxon>Viridiplantae</taxon>
        <taxon>Streptophyta</taxon>
        <taxon>Embryophyta</taxon>
        <taxon>Tracheophyta</taxon>
        <taxon>Spermatophyta</taxon>
        <taxon>Magnoliopsida</taxon>
        <taxon>eudicotyledons</taxon>
        <taxon>Gunneridae</taxon>
        <taxon>Pentapetalae</taxon>
        <taxon>Caryophyllales</taxon>
        <taxon>Cactineae</taxon>
        <taxon>Cactaceae</taxon>
        <taxon>Cactoideae</taxon>
        <taxon>Echinocereeae</taxon>
        <taxon>Carnegiea</taxon>
    </lineage>
</organism>
<comment type="caution">
    <text evidence="1">The sequence shown here is derived from an EMBL/GenBank/DDBJ whole genome shotgun (WGS) entry which is preliminary data.</text>
</comment>
<reference evidence="1" key="1">
    <citation type="submission" date="2022-04" db="EMBL/GenBank/DDBJ databases">
        <title>Carnegiea gigantea Genome sequencing and assembly v2.</title>
        <authorList>
            <person name="Copetti D."/>
            <person name="Sanderson M.J."/>
            <person name="Burquez A."/>
            <person name="Wojciechowski M.F."/>
        </authorList>
    </citation>
    <scope>NUCLEOTIDE SEQUENCE</scope>
    <source>
        <strain evidence="1">SGP5-SGP5p</strain>
        <tissue evidence="1">Aerial part</tissue>
    </source>
</reference>
<evidence type="ECO:0000313" key="2">
    <source>
        <dbReference type="Proteomes" id="UP001153076"/>
    </source>
</evidence>
<dbReference type="Proteomes" id="UP001153076">
    <property type="component" value="Unassembled WGS sequence"/>
</dbReference>
<keyword evidence="2" id="KW-1185">Reference proteome</keyword>
<proteinExistence type="predicted"/>
<accession>A0A9Q1QDI6</accession>
<dbReference type="AlphaFoldDB" id="A0A9Q1QDI6"/>
<evidence type="ECO:0000313" key="1">
    <source>
        <dbReference type="EMBL" id="KAJ8437744.1"/>
    </source>
</evidence>
<protein>
    <submittedName>
        <fullName evidence="1">Uncharacterized protein</fullName>
    </submittedName>
</protein>